<sequence length="61" mass="6370">EHTRTVRPGTSAFMSRGFPTINSADGRGSGVRPPSPGRGDRLRRSDGGAARDASTTGQPDM</sequence>
<dbReference type="EMBL" id="CADCWH010000343">
    <property type="protein sequence ID" value="CAA9567125.1"/>
    <property type="molecule type" value="Genomic_DNA"/>
</dbReference>
<accession>A0A6J4V335</accession>
<feature type="non-terminal residue" evidence="2">
    <location>
        <position position="61"/>
    </location>
</feature>
<feature type="region of interest" description="Disordered" evidence="1">
    <location>
        <begin position="1"/>
        <end position="61"/>
    </location>
</feature>
<gene>
    <name evidence="2" type="ORF">AVDCRST_MAG70-2134</name>
</gene>
<organism evidence="2">
    <name type="scientific">uncultured Thermomicrobiales bacterium</name>
    <dbReference type="NCBI Taxonomy" id="1645740"/>
    <lineage>
        <taxon>Bacteria</taxon>
        <taxon>Pseudomonadati</taxon>
        <taxon>Thermomicrobiota</taxon>
        <taxon>Thermomicrobia</taxon>
        <taxon>Thermomicrobiales</taxon>
        <taxon>environmental samples</taxon>
    </lineage>
</organism>
<name>A0A6J4V335_9BACT</name>
<evidence type="ECO:0000313" key="2">
    <source>
        <dbReference type="EMBL" id="CAA9567125.1"/>
    </source>
</evidence>
<reference evidence="2" key="1">
    <citation type="submission" date="2020-02" db="EMBL/GenBank/DDBJ databases">
        <authorList>
            <person name="Meier V. D."/>
        </authorList>
    </citation>
    <scope>NUCLEOTIDE SEQUENCE</scope>
    <source>
        <strain evidence="2">AVDCRST_MAG70</strain>
    </source>
</reference>
<feature type="non-terminal residue" evidence="2">
    <location>
        <position position="1"/>
    </location>
</feature>
<proteinExistence type="predicted"/>
<dbReference type="AlphaFoldDB" id="A0A6J4V335"/>
<protein>
    <submittedName>
        <fullName evidence="2">Uncharacterized protein</fullName>
    </submittedName>
</protein>
<evidence type="ECO:0000256" key="1">
    <source>
        <dbReference type="SAM" id="MobiDB-lite"/>
    </source>
</evidence>